<evidence type="ECO:0000313" key="4">
    <source>
        <dbReference type="Proteomes" id="UP000000267"/>
    </source>
</evidence>
<dbReference type="HOGENOM" id="CLU_017395_2_1_1"/>
<dbReference type="EMBL" id="DS480399">
    <property type="protein sequence ID" value="EDO17722.1"/>
    <property type="molecule type" value="Genomic_DNA"/>
</dbReference>
<dbReference type="OMA" id="QYTMLFA"/>
<reference evidence="3 4" key="1">
    <citation type="journal article" date="2007" name="Proc. Natl. Acad. Sci. U.S.A.">
        <title>Independent sorting-out of thousands of duplicated gene pairs in two yeast species descended from a whole-genome duplication.</title>
        <authorList>
            <person name="Scannell D.R."/>
            <person name="Frank A.C."/>
            <person name="Conant G.C."/>
            <person name="Byrne K.P."/>
            <person name="Woolfit M."/>
            <person name="Wolfe K.H."/>
        </authorList>
    </citation>
    <scope>NUCLEOTIDE SEQUENCE [LARGE SCALE GENOMIC DNA]</scope>
    <source>
        <strain evidence="4">ATCC 22028 / DSM 70294 / BCRC 21397 / CBS 2163 / NBRC 10782 / NRRL Y-8283 / UCD 57-17</strain>
    </source>
</reference>
<feature type="domain" description="BTB" evidence="2">
    <location>
        <begin position="33"/>
        <end position="130"/>
    </location>
</feature>
<dbReference type="RefSeq" id="XP_001645580.1">
    <property type="nucleotide sequence ID" value="XM_001645530.1"/>
</dbReference>
<evidence type="ECO:0000256" key="1">
    <source>
        <dbReference type="SAM" id="MobiDB-lite"/>
    </source>
</evidence>
<organism evidence="4">
    <name type="scientific">Vanderwaltozyma polyspora (strain ATCC 22028 / DSM 70294 / BCRC 21397 / CBS 2163 / NBRC 10782 / NRRL Y-8283 / UCD 57-17)</name>
    <name type="common">Kluyveromyces polysporus</name>
    <dbReference type="NCBI Taxonomy" id="436907"/>
    <lineage>
        <taxon>Eukaryota</taxon>
        <taxon>Fungi</taxon>
        <taxon>Dikarya</taxon>
        <taxon>Ascomycota</taxon>
        <taxon>Saccharomycotina</taxon>
        <taxon>Saccharomycetes</taxon>
        <taxon>Saccharomycetales</taxon>
        <taxon>Saccharomycetaceae</taxon>
        <taxon>Vanderwaltozyma</taxon>
    </lineage>
</organism>
<dbReference type="PhylomeDB" id="A7TJ23"/>
<feature type="region of interest" description="Disordered" evidence="1">
    <location>
        <begin position="265"/>
        <end position="308"/>
    </location>
</feature>
<dbReference type="Gene3D" id="3.30.710.10">
    <property type="entry name" value="Potassium Channel Kv1.1, Chain A"/>
    <property type="match status" value="2"/>
</dbReference>
<dbReference type="CDD" id="cd18316">
    <property type="entry name" value="BTB_POZ_KCTD-like"/>
    <property type="match status" value="1"/>
</dbReference>
<dbReference type="eggNOG" id="ENOG502QRM9">
    <property type="taxonomic scope" value="Eukaryota"/>
</dbReference>
<gene>
    <name evidence="3" type="ORF">Kpol_1033p27</name>
</gene>
<protein>
    <recommendedName>
        <fullName evidence="2">BTB domain-containing protein</fullName>
    </recommendedName>
</protein>
<dbReference type="GeneID" id="5545965"/>
<dbReference type="Pfam" id="PF02214">
    <property type="entry name" value="BTB_2"/>
    <property type="match status" value="1"/>
</dbReference>
<dbReference type="KEGG" id="vpo:Kpol_1033p27"/>
<keyword evidence="4" id="KW-1185">Reference proteome</keyword>
<evidence type="ECO:0000259" key="2">
    <source>
        <dbReference type="SMART" id="SM00225"/>
    </source>
</evidence>
<dbReference type="AlphaFoldDB" id="A7TJ23"/>
<name>A7TJ23_VANPO</name>
<accession>A7TJ23</accession>
<dbReference type="STRING" id="436907.A7TJ23"/>
<dbReference type="Proteomes" id="UP000000267">
    <property type="component" value="Unassembled WGS sequence"/>
</dbReference>
<dbReference type="SMART" id="SM00225">
    <property type="entry name" value="BTB"/>
    <property type="match status" value="1"/>
</dbReference>
<dbReference type="FunCoup" id="A7TJ23">
    <property type="interactions" value="14"/>
</dbReference>
<dbReference type="PANTHER" id="PTHR31758">
    <property type="entry name" value="BTB/POZ DOMAIN-CONTAINING PROTEIN YLR108C"/>
    <property type="match status" value="1"/>
</dbReference>
<feature type="region of interest" description="Disordered" evidence="1">
    <location>
        <begin position="1"/>
        <end position="23"/>
    </location>
</feature>
<dbReference type="InterPro" id="IPR000210">
    <property type="entry name" value="BTB/POZ_dom"/>
</dbReference>
<dbReference type="InParanoid" id="A7TJ23"/>
<proteinExistence type="predicted"/>
<dbReference type="GO" id="GO:0051260">
    <property type="term" value="P:protein homooligomerization"/>
    <property type="evidence" value="ECO:0007669"/>
    <property type="project" value="InterPro"/>
</dbReference>
<dbReference type="OrthoDB" id="2414723at2759"/>
<evidence type="ECO:0000313" key="3">
    <source>
        <dbReference type="EMBL" id="EDO17722.1"/>
    </source>
</evidence>
<dbReference type="InterPro" id="IPR003131">
    <property type="entry name" value="T1-type_BTB"/>
</dbReference>
<dbReference type="SUPFAM" id="SSF54695">
    <property type="entry name" value="POZ domain"/>
    <property type="match status" value="2"/>
</dbReference>
<dbReference type="InterPro" id="IPR011333">
    <property type="entry name" value="SKP1/BTB/POZ_sf"/>
</dbReference>
<sequence>MSVPMPFESANSEKSAGNDDLREPIPQLLPHQKMYKIQIGSELFKVSGASLSSDGPSYFTEYFCKNSDKSDDVLFIDRSADIFSRIYQHLQGYAIPIKDEIEYTMIFSDAMYYHLPRLISILSETEYFYTNVGGQTFKFPKKLFCRKGDSPNYFHMTTGVHNLDLTKFVELSLKQLRPPPMSPPYIARSPHYFSDLLSLLSGASFEMDDEKRKSLIKECRYYMFLNLEQRLIKAKVIFNPLTQLEDILLDMVDLNKRYVVTPDVPVEDTPDSDYMNDPSSIKLDKDGSLSSDESPCFEPPSKKKKLDSSSDCYKKKVSGCWNMISYQRPYIDDNQRDLMFQINTTDSSIVINLDKKLIHLTLTGESASEFDKIFGAALLKVGINLNNHKFKLPVGTSKESVQLVLPACLSLCNLYVNSVEYPCVSSLLTESNNGNYPNCVTAKVERIIDFTNLNQLSCSKGIKLNCTRSIWKIGVRYGKVMLIAIKADTYHGAKEYCKSVNYL</sequence>
<dbReference type="PANTHER" id="PTHR31758:SF2">
    <property type="entry name" value="BTB_POZ DOMAIN-CONTAINING PROTEIN YLR108C"/>
    <property type="match status" value="1"/>
</dbReference>